<evidence type="ECO:0000256" key="1">
    <source>
        <dbReference type="ARBA" id="ARBA00004651"/>
    </source>
</evidence>
<evidence type="ECO:0000256" key="2">
    <source>
        <dbReference type="ARBA" id="ARBA00022475"/>
    </source>
</evidence>
<feature type="transmembrane region" description="Helical" evidence="6">
    <location>
        <begin position="133"/>
        <end position="151"/>
    </location>
</feature>
<sequence>MPPGNRYGRSSAMEYFIGLITSIAILVIETTILVFNMDIIKVYSINEFFHNSLKLAIVCTYIVTLFIIPAIISWSTDAAKSIASIYKRYAIMSLASVNEESIRKKVSITFVLISVSLLLMMLSIVYRKFLLSLTSLIPLTLFVFMLLKPIFDVKQHSKRIDAEIKWFMMLLLIVEYVKCGIDFITKKLDKSKLLKAISRELNVIKRDEIIYFQSYVEALIQRAKITPNESLRRLLLGYAMRLREGGDTVSWLKTVLGEELIRWEWETKIYSERVTFMLLQIAIAIFVLIPTLVVAIPLINPFTAILLMIIATPVLSIVAYITRPKTLDKINVFDVLNPLIILISASSLLFTFFSFHGIVMGWIIATIASLNTNRIVKEIRILDEESLEILKIVAELRKHGYEIPKALKIIAQSSTVNAKTSRLLEHVLSLVETGHEFSEAIATLSSPSFQFNFIIFLLGVMYESGGGDEEAIQMIYEYLYRYRAYEENIKKASRIFELFTFVNLGIILWIWRGLKQLYSSSLYQFIGVASITSGAVAIMIIVALIGYSITSSIIRYGIPVLETAKSISMALIALVIASLL</sequence>
<organism evidence="8 9">
    <name type="scientific">Ignisphaera cupida</name>
    <dbReference type="NCBI Taxonomy" id="3050454"/>
    <lineage>
        <taxon>Archaea</taxon>
        <taxon>Thermoproteota</taxon>
        <taxon>Thermoprotei</taxon>
        <taxon>Desulfurococcales</taxon>
        <taxon>Desulfurococcaceae</taxon>
        <taxon>Ignisphaera</taxon>
    </lineage>
</organism>
<feature type="transmembrane region" description="Helical" evidence="6">
    <location>
        <begin position="106"/>
        <end position="126"/>
    </location>
</feature>
<feature type="transmembrane region" description="Helical" evidence="6">
    <location>
        <begin position="333"/>
        <end position="353"/>
    </location>
</feature>
<evidence type="ECO:0000313" key="8">
    <source>
        <dbReference type="EMBL" id="MDK6029112.1"/>
    </source>
</evidence>
<dbReference type="EMBL" id="JASNVW010000004">
    <property type="protein sequence ID" value="MDK6029112.1"/>
    <property type="molecule type" value="Genomic_DNA"/>
</dbReference>
<feature type="transmembrane region" description="Helical" evidence="6">
    <location>
        <begin position="55"/>
        <end position="74"/>
    </location>
</feature>
<feature type="transmembrane region" description="Helical" evidence="6">
    <location>
        <begin position="15"/>
        <end position="35"/>
    </location>
</feature>
<keyword evidence="3 6" id="KW-0812">Transmembrane</keyword>
<dbReference type="PANTHER" id="PTHR35402">
    <property type="entry name" value="INTEGRAL MEMBRANE PROTEIN-RELATED"/>
    <property type="match status" value="1"/>
</dbReference>
<dbReference type="InterPro" id="IPR042094">
    <property type="entry name" value="T2SS_GspF_sf"/>
</dbReference>
<dbReference type="InterPro" id="IPR018076">
    <property type="entry name" value="T2SS_GspF_dom"/>
</dbReference>
<proteinExistence type="predicted"/>
<feature type="transmembrane region" description="Helical" evidence="6">
    <location>
        <begin position="523"/>
        <end position="547"/>
    </location>
</feature>
<dbReference type="Pfam" id="PF00482">
    <property type="entry name" value="T2SSF"/>
    <property type="match status" value="1"/>
</dbReference>
<keyword evidence="4 6" id="KW-1133">Transmembrane helix</keyword>
<evidence type="ECO:0000256" key="5">
    <source>
        <dbReference type="ARBA" id="ARBA00023136"/>
    </source>
</evidence>
<feature type="transmembrane region" description="Helical" evidence="6">
    <location>
        <begin position="495"/>
        <end position="511"/>
    </location>
</feature>
<dbReference type="AlphaFoldDB" id="A0ABD4Z7X8"/>
<dbReference type="GO" id="GO:0005886">
    <property type="term" value="C:plasma membrane"/>
    <property type="evidence" value="ECO:0007669"/>
    <property type="project" value="UniProtKB-SubCell"/>
</dbReference>
<protein>
    <submittedName>
        <fullName evidence="8">Type II secretion system F family protein</fullName>
    </submittedName>
</protein>
<feature type="transmembrane region" description="Helical" evidence="6">
    <location>
        <begin position="302"/>
        <end position="321"/>
    </location>
</feature>
<evidence type="ECO:0000256" key="3">
    <source>
        <dbReference type="ARBA" id="ARBA00022692"/>
    </source>
</evidence>
<accession>A0ABD4Z7X8</accession>
<comment type="caution">
    <text evidence="8">The sequence shown here is derived from an EMBL/GenBank/DDBJ whole genome shotgun (WGS) entry which is preliminary data.</text>
</comment>
<evidence type="ECO:0000256" key="4">
    <source>
        <dbReference type="ARBA" id="ARBA00022989"/>
    </source>
</evidence>
<dbReference type="Gene3D" id="1.20.81.30">
    <property type="entry name" value="Type II secretion system (T2SS), domain F"/>
    <property type="match status" value="1"/>
</dbReference>
<feature type="transmembrane region" description="Helical" evidence="6">
    <location>
        <begin position="166"/>
        <end position="185"/>
    </location>
</feature>
<dbReference type="RefSeq" id="WP_285274098.1">
    <property type="nucleotide sequence ID" value="NZ_JASNVW010000004.1"/>
</dbReference>
<feature type="domain" description="Type II secretion system protein GspF" evidence="7">
    <location>
        <begin position="391"/>
        <end position="505"/>
    </location>
</feature>
<evidence type="ECO:0000256" key="6">
    <source>
        <dbReference type="SAM" id="Phobius"/>
    </source>
</evidence>
<dbReference type="InterPro" id="IPR056569">
    <property type="entry name" value="ArlJ-like"/>
</dbReference>
<keyword evidence="5 6" id="KW-0472">Membrane</keyword>
<keyword evidence="9" id="KW-1185">Reference proteome</keyword>
<keyword evidence="2" id="KW-1003">Cell membrane</keyword>
<dbReference type="PANTHER" id="PTHR35402:SF1">
    <property type="entry name" value="TYPE II SECRETION SYSTEM PROTEIN GSPF DOMAIN-CONTAINING PROTEIN"/>
    <property type="match status" value="1"/>
</dbReference>
<feature type="transmembrane region" description="Helical" evidence="6">
    <location>
        <begin position="276"/>
        <end position="296"/>
    </location>
</feature>
<name>A0ABD4Z7X8_9CREN</name>
<evidence type="ECO:0000259" key="7">
    <source>
        <dbReference type="Pfam" id="PF00482"/>
    </source>
</evidence>
<dbReference type="Proteomes" id="UP001529235">
    <property type="component" value="Unassembled WGS sequence"/>
</dbReference>
<reference evidence="8 9" key="1">
    <citation type="submission" date="2023-05" db="EMBL/GenBank/DDBJ databases">
        <title>A new hyperthermophilic archaea 'Ignisphaera cupida' sp. nov. and description of the family 'Ignisphaeraceae' fam. nov.</title>
        <authorList>
            <person name="Podosokorskaya O.A."/>
            <person name="Elcheninov A.G."/>
            <person name="Klukina A."/>
            <person name="Merkel A.Y."/>
        </authorList>
    </citation>
    <scope>NUCLEOTIDE SEQUENCE [LARGE SCALE GENOMIC DNA]</scope>
    <source>
        <strain evidence="8 9">4213-co</strain>
    </source>
</reference>
<comment type="subcellular location">
    <subcellularLocation>
        <location evidence="1">Cell membrane</location>
        <topology evidence="1">Multi-pass membrane protein</topology>
    </subcellularLocation>
</comment>
<evidence type="ECO:0000313" key="9">
    <source>
        <dbReference type="Proteomes" id="UP001529235"/>
    </source>
</evidence>
<gene>
    <name evidence="8" type="ORF">QPL79_07030</name>
</gene>